<dbReference type="RefSeq" id="WP_328374385.1">
    <property type="nucleotide sequence ID" value="NZ_CP107941.1"/>
</dbReference>
<reference evidence="3 4" key="1">
    <citation type="submission" date="2022-10" db="EMBL/GenBank/DDBJ databases">
        <title>The complete genomes of actinobacterial strains from the NBC collection.</title>
        <authorList>
            <person name="Joergensen T.S."/>
            <person name="Alvarez Arevalo M."/>
            <person name="Sterndorff E.B."/>
            <person name="Faurdal D."/>
            <person name="Vuksanovic O."/>
            <person name="Mourched A.-S."/>
            <person name="Charusanti P."/>
            <person name="Shaw S."/>
            <person name="Blin K."/>
            <person name="Weber T."/>
        </authorList>
    </citation>
    <scope>NUCLEOTIDE SEQUENCE [LARGE SCALE GENOMIC DNA]</scope>
    <source>
        <strain evidence="3 4">NBC_00396</strain>
    </source>
</reference>
<dbReference type="Pfam" id="PF01337">
    <property type="entry name" value="Barstar"/>
    <property type="match status" value="1"/>
</dbReference>
<evidence type="ECO:0000313" key="4">
    <source>
        <dbReference type="Proteomes" id="UP001346877"/>
    </source>
</evidence>
<feature type="domain" description="Barstar (barnase inhibitor)" evidence="2">
    <location>
        <begin position="27"/>
        <end position="115"/>
    </location>
</feature>
<keyword evidence="4" id="KW-1185">Reference proteome</keyword>
<dbReference type="EMBL" id="CP107941">
    <property type="protein sequence ID" value="WUI84385.1"/>
    <property type="molecule type" value="Genomic_DNA"/>
</dbReference>
<evidence type="ECO:0000256" key="1">
    <source>
        <dbReference type="ARBA" id="ARBA00006845"/>
    </source>
</evidence>
<organism evidence="3 4">
    <name type="scientific">Micromonospora zamorensis</name>
    <dbReference type="NCBI Taxonomy" id="709883"/>
    <lineage>
        <taxon>Bacteria</taxon>
        <taxon>Bacillati</taxon>
        <taxon>Actinomycetota</taxon>
        <taxon>Actinomycetes</taxon>
        <taxon>Micromonosporales</taxon>
        <taxon>Micromonosporaceae</taxon>
        <taxon>Micromonospora</taxon>
    </lineage>
</organism>
<proteinExistence type="inferred from homology"/>
<dbReference type="InterPro" id="IPR000468">
    <property type="entry name" value="Barstar"/>
</dbReference>
<dbReference type="SUPFAM" id="SSF52038">
    <property type="entry name" value="Barstar-related"/>
    <property type="match status" value="1"/>
</dbReference>
<dbReference type="Gene3D" id="3.30.370.10">
    <property type="entry name" value="Barstar-like"/>
    <property type="match status" value="1"/>
</dbReference>
<evidence type="ECO:0000313" key="3">
    <source>
        <dbReference type="EMBL" id="WUI84385.1"/>
    </source>
</evidence>
<accession>A0ABZ1PKR3</accession>
<evidence type="ECO:0000259" key="2">
    <source>
        <dbReference type="Pfam" id="PF01337"/>
    </source>
</evidence>
<gene>
    <name evidence="3" type="ORF">OG375_08740</name>
</gene>
<name>A0ABZ1PKR3_9ACTN</name>
<dbReference type="InterPro" id="IPR035905">
    <property type="entry name" value="Barstar-like_sf"/>
</dbReference>
<protein>
    <submittedName>
        <fullName evidence="3">Barstar family protein</fullName>
    </submittedName>
</protein>
<dbReference type="Proteomes" id="UP001346877">
    <property type="component" value="Chromosome"/>
</dbReference>
<sequence>MYDEDGGRLPDWLTVCRYAVPELPGAVVLSGGAARTRPALFAALADALALPAHLGSTWDALSDVLRDRLDAGPLTLLVVDVGELLVDEPAGQYALLFAVFGDLATSAPHRFRVVLHGASPADR</sequence>
<comment type="similarity">
    <text evidence="1">Belongs to the barstar family.</text>
</comment>